<dbReference type="InterPro" id="IPR013538">
    <property type="entry name" value="ASHA1/2-like_C"/>
</dbReference>
<dbReference type="CDD" id="cd08900">
    <property type="entry name" value="SRPBCC_CalC_Aha1-like_7"/>
    <property type="match status" value="1"/>
</dbReference>
<proteinExistence type="inferred from homology"/>
<dbReference type="SUPFAM" id="SSF55961">
    <property type="entry name" value="Bet v1-like"/>
    <property type="match status" value="1"/>
</dbReference>
<dbReference type="Proteomes" id="UP000255207">
    <property type="component" value="Unassembled WGS sequence"/>
</dbReference>
<dbReference type="InterPro" id="IPR023393">
    <property type="entry name" value="START-like_dom_sf"/>
</dbReference>
<name>A0A370L921_9HYPH</name>
<accession>A0A370L921</accession>
<dbReference type="AlphaFoldDB" id="A0A370L921"/>
<gene>
    <name evidence="3" type="ORF">DWE98_07795</name>
</gene>
<dbReference type="Pfam" id="PF08327">
    <property type="entry name" value="AHSA1"/>
    <property type="match status" value="1"/>
</dbReference>
<keyword evidence="4" id="KW-1185">Reference proteome</keyword>
<sequence length="158" mass="17060">MTDRSVVHATITVERTYRASPKRVFAAWSSKEALLSWGLPGEGWISGYERFDFRVGGNDRSHFGPAGGETYVNDTTYLDIVPDARIVSAGSMTSAGTRLSAGLMTVEFQAAGNGGCHLVMTEQGAFLDGHDLPENHEAGWNEMLDKLGDHLARDQAAA</sequence>
<dbReference type="OrthoDB" id="9803476at2"/>
<protein>
    <submittedName>
        <fullName evidence="3">Polyketide cyclase</fullName>
    </submittedName>
</protein>
<evidence type="ECO:0000259" key="2">
    <source>
        <dbReference type="Pfam" id="PF08327"/>
    </source>
</evidence>
<evidence type="ECO:0000256" key="1">
    <source>
        <dbReference type="ARBA" id="ARBA00006817"/>
    </source>
</evidence>
<dbReference type="Gene3D" id="3.30.530.20">
    <property type="match status" value="1"/>
</dbReference>
<dbReference type="RefSeq" id="WP_114828630.1">
    <property type="nucleotide sequence ID" value="NZ_QQTO01000001.1"/>
</dbReference>
<evidence type="ECO:0000313" key="4">
    <source>
        <dbReference type="Proteomes" id="UP000255207"/>
    </source>
</evidence>
<reference evidence="4" key="1">
    <citation type="submission" date="2018-07" db="EMBL/GenBank/DDBJ databases">
        <authorList>
            <person name="Safronova V.I."/>
            <person name="Chirak E.R."/>
            <person name="Sazanova A.L."/>
        </authorList>
    </citation>
    <scope>NUCLEOTIDE SEQUENCE [LARGE SCALE GENOMIC DNA]</scope>
    <source>
        <strain evidence="4">RCAM04685</strain>
    </source>
</reference>
<comment type="caution">
    <text evidence="3">The sequence shown here is derived from an EMBL/GenBank/DDBJ whole genome shotgun (WGS) entry which is preliminary data.</text>
</comment>
<organism evidence="3 4">
    <name type="scientific">Bosea caraganae</name>
    <dbReference type="NCBI Taxonomy" id="2763117"/>
    <lineage>
        <taxon>Bacteria</taxon>
        <taxon>Pseudomonadati</taxon>
        <taxon>Pseudomonadota</taxon>
        <taxon>Alphaproteobacteria</taxon>
        <taxon>Hyphomicrobiales</taxon>
        <taxon>Boseaceae</taxon>
        <taxon>Bosea</taxon>
    </lineage>
</organism>
<comment type="similarity">
    <text evidence="1">Belongs to the AHA1 family.</text>
</comment>
<feature type="domain" description="Activator of Hsp90 ATPase homologue 1/2-like C-terminal" evidence="2">
    <location>
        <begin position="18"/>
        <end position="151"/>
    </location>
</feature>
<dbReference type="EMBL" id="QQTP01000003">
    <property type="protein sequence ID" value="RDJ26746.1"/>
    <property type="molecule type" value="Genomic_DNA"/>
</dbReference>
<evidence type="ECO:0000313" key="3">
    <source>
        <dbReference type="EMBL" id="RDJ26746.1"/>
    </source>
</evidence>